<name>A0AAP2US53_CLOIN</name>
<dbReference type="InterPro" id="IPR045798">
    <property type="entry name" value="TrbL_Firmicutes"/>
</dbReference>
<evidence type="ECO:0000256" key="1">
    <source>
        <dbReference type="SAM" id="Phobius"/>
    </source>
</evidence>
<keyword evidence="1" id="KW-0812">Transmembrane</keyword>
<organism evidence="2 3">
    <name type="scientific">Clostridium innocuum</name>
    <dbReference type="NCBI Taxonomy" id="1522"/>
    <lineage>
        <taxon>Bacteria</taxon>
        <taxon>Bacillati</taxon>
        <taxon>Bacillota</taxon>
        <taxon>Clostridia</taxon>
        <taxon>Eubacteriales</taxon>
        <taxon>Clostridiaceae</taxon>
        <taxon>Clostridium</taxon>
    </lineage>
</organism>
<evidence type="ECO:0000313" key="2">
    <source>
        <dbReference type="EMBL" id="MCR0235516.1"/>
    </source>
</evidence>
<feature type="transmembrane region" description="Helical" evidence="1">
    <location>
        <begin position="67"/>
        <end position="89"/>
    </location>
</feature>
<accession>A0AAP2US53</accession>
<proteinExistence type="predicted"/>
<reference evidence="2" key="1">
    <citation type="journal article" date="2022" name="Clin. Infect. Dis.">
        <title>Association between Clostridium innocuum and antibiotic-associated diarrhea in adults and children: A cross-sectional study and comparative genomics analysis.</title>
        <authorList>
            <person name="Cherny K.E."/>
            <person name="Muscat E.B."/>
            <person name="Balaji A."/>
            <person name="Mukherjee J."/>
            <person name="Ozer E.A."/>
            <person name="Angarone M.P."/>
            <person name="Hauser A.R."/>
            <person name="Sichel J.S."/>
            <person name="Amponsah E."/>
            <person name="Kociolek L.K."/>
        </authorList>
    </citation>
    <scope>NUCLEOTIDE SEQUENCE</scope>
    <source>
        <strain evidence="2">NU1-AC-029v</strain>
    </source>
</reference>
<dbReference type="AlphaFoldDB" id="A0AAP2US53"/>
<dbReference type="Pfam" id="PF19478">
    <property type="entry name" value="TrbL_2"/>
    <property type="match status" value="1"/>
</dbReference>
<protein>
    <recommendedName>
        <fullName evidence="4">Conjugal transfer protein TrbL</fullName>
    </recommendedName>
</protein>
<evidence type="ECO:0008006" key="4">
    <source>
        <dbReference type="Google" id="ProtNLM"/>
    </source>
</evidence>
<feature type="transmembrane region" description="Helical" evidence="1">
    <location>
        <begin position="202"/>
        <end position="226"/>
    </location>
</feature>
<sequence>MNEKTPKSNLMKRIRNFMLKPKFMAVIPLALTGSMLIPNVAYAGIFDDLSNWVEGFMVDIGITFWNAYFGLIGSASDTSTIVGSFTTLFGNDSVWNLAKTAHSTVVIPLGESILALFMLVQLVKISQRIDATATLPAVKDIVFLAVAYVLFHWLIINSLDIISAIYSEFNKIASSFVGENSLVSSALDKAQWNADQASIGGCALFIAMGFFSMFVGFIAYVVSLVVALARGIQLYAMAAFSPIPLSLLGFDETRQMGIGFLKNFCAAALAGAIMVFLMAAYPFIVTSIGGSPTAGNTIFALTYEGEFIDTVGIVLGWIATSFMLIIGLVKSGAWAREILGS</sequence>
<feature type="transmembrane region" description="Helical" evidence="1">
    <location>
        <begin position="101"/>
        <end position="121"/>
    </location>
</feature>
<feature type="transmembrane region" description="Helical" evidence="1">
    <location>
        <begin position="311"/>
        <end position="329"/>
    </location>
</feature>
<gene>
    <name evidence="2" type="ORF">MKC95_22395</name>
</gene>
<feature type="transmembrane region" description="Helical" evidence="1">
    <location>
        <begin position="263"/>
        <end position="284"/>
    </location>
</feature>
<feature type="transmembrane region" description="Helical" evidence="1">
    <location>
        <begin position="141"/>
        <end position="166"/>
    </location>
</feature>
<dbReference type="EMBL" id="JAKTMA010000076">
    <property type="protein sequence ID" value="MCR0235516.1"/>
    <property type="molecule type" value="Genomic_DNA"/>
</dbReference>
<comment type="caution">
    <text evidence="2">The sequence shown here is derived from an EMBL/GenBank/DDBJ whole genome shotgun (WGS) entry which is preliminary data.</text>
</comment>
<dbReference type="Proteomes" id="UP001203972">
    <property type="component" value="Unassembled WGS sequence"/>
</dbReference>
<keyword evidence="1" id="KW-1133">Transmembrane helix</keyword>
<keyword evidence="1" id="KW-0472">Membrane</keyword>
<evidence type="ECO:0000313" key="3">
    <source>
        <dbReference type="Proteomes" id="UP001203972"/>
    </source>
</evidence>